<gene>
    <name evidence="1" type="primary">tc1a_388</name>
    <name evidence="1" type="ORF">TNCV_2147701</name>
</gene>
<accession>A0A8X6VIL6</accession>
<dbReference type="Proteomes" id="UP000887159">
    <property type="component" value="Unassembled WGS sequence"/>
</dbReference>
<dbReference type="EMBL" id="BMAU01021354">
    <property type="protein sequence ID" value="GFY20077.1"/>
    <property type="molecule type" value="Genomic_DNA"/>
</dbReference>
<comment type="caution">
    <text evidence="1">The sequence shown here is derived from an EMBL/GenBank/DDBJ whole genome shotgun (WGS) entry which is preliminary data.</text>
</comment>
<organism evidence="1 2">
    <name type="scientific">Trichonephila clavipes</name>
    <name type="common">Golden silk orbweaver</name>
    <name type="synonym">Nephila clavipes</name>
    <dbReference type="NCBI Taxonomy" id="2585209"/>
    <lineage>
        <taxon>Eukaryota</taxon>
        <taxon>Metazoa</taxon>
        <taxon>Ecdysozoa</taxon>
        <taxon>Arthropoda</taxon>
        <taxon>Chelicerata</taxon>
        <taxon>Arachnida</taxon>
        <taxon>Araneae</taxon>
        <taxon>Araneomorphae</taxon>
        <taxon>Entelegynae</taxon>
        <taxon>Araneoidea</taxon>
        <taxon>Nephilidae</taxon>
        <taxon>Trichonephila</taxon>
    </lineage>
</organism>
<sequence length="161" mass="18389">MPLRRRRSHYQQLTEIQRGRVIGLKGAFFPNIAERLGRNVTTVHDCWKKLLRNGSALVPILSMCWSEGGQRNVCLWPSHGLGSLTTPEVMVWGEISYDSRSTLMDTASPHIVVVTQRALQSVDMLPWLLRDQQICFQLRTFGILLDDNSSLIHIQQLSSQY</sequence>
<reference evidence="1" key="1">
    <citation type="submission" date="2020-08" db="EMBL/GenBank/DDBJ databases">
        <title>Multicomponent nature underlies the extraordinary mechanical properties of spider dragline silk.</title>
        <authorList>
            <person name="Kono N."/>
            <person name="Nakamura H."/>
            <person name="Mori M."/>
            <person name="Yoshida Y."/>
            <person name="Ohtoshi R."/>
            <person name="Malay A.D."/>
            <person name="Moran D.A.P."/>
            <person name="Tomita M."/>
            <person name="Numata K."/>
            <person name="Arakawa K."/>
        </authorList>
    </citation>
    <scope>NUCLEOTIDE SEQUENCE</scope>
</reference>
<evidence type="ECO:0000313" key="2">
    <source>
        <dbReference type="Proteomes" id="UP000887159"/>
    </source>
</evidence>
<name>A0A8X6VIL6_TRICX</name>
<dbReference type="AlphaFoldDB" id="A0A8X6VIL6"/>
<protein>
    <submittedName>
        <fullName evidence="1">Transposable element Tc1 transposase</fullName>
    </submittedName>
</protein>
<proteinExistence type="predicted"/>
<keyword evidence="2" id="KW-1185">Reference proteome</keyword>
<evidence type="ECO:0000313" key="1">
    <source>
        <dbReference type="EMBL" id="GFY20077.1"/>
    </source>
</evidence>